<feature type="region of interest" description="Disordered" evidence="1">
    <location>
        <begin position="1"/>
        <end position="44"/>
    </location>
</feature>
<dbReference type="RefSeq" id="WP_201009234.1">
    <property type="nucleotide sequence ID" value="NZ_MK318969.1"/>
</dbReference>
<reference evidence="2" key="1">
    <citation type="submission" date="2018-12" db="EMBL/GenBank/DDBJ databases">
        <title>Three Rhizobium rhizogenes strains isolated from the same crown gall tumor carry diverse plasmids.</title>
        <authorList>
            <person name="Pulawska J."/>
            <person name="Kuzmanovic N."/>
        </authorList>
    </citation>
    <scope>NUCLEOTIDE SEQUENCE</scope>
    <source>
        <strain evidence="2">Colt5.8</strain>
        <plasmid evidence="2">pColt5.8a</plasmid>
    </source>
</reference>
<geneLocation type="plasmid" evidence="2">
    <name>pColt5.8a</name>
</geneLocation>
<dbReference type="GO" id="GO:0004803">
    <property type="term" value="F:transposase activity"/>
    <property type="evidence" value="ECO:0007669"/>
    <property type="project" value="InterPro"/>
</dbReference>
<dbReference type="GO" id="GO:0003677">
    <property type="term" value="F:DNA binding"/>
    <property type="evidence" value="ECO:0007669"/>
    <property type="project" value="InterPro"/>
</dbReference>
<proteinExistence type="predicted"/>
<evidence type="ECO:0000256" key="1">
    <source>
        <dbReference type="SAM" id="MobiDB-lite"/>
    </source>
</evidence>
<dbReference type="EMBL" id="MK318971">
    <property type="protein sequence ID" value="QCL09552.1"/>
    <property type="molecule type" value="Genomic_DNA"/>
</dbReference>
<keyword evidence="2" id="KW-0614">Plasmid</keyword>
<evidence type="ECO:0000313" key="2">
    <source>
        <dbReference type="EMBL" id="QCL09552.1"/>
    </source>
</evidence>
<gene>
    <name evidence="2" type="ORF">pC5.8a_60</name>
</gene>
<organism evidence="2">
    <name type="scientific">Rhizobium rhizogenes</name>
    <name type="common">Agrobacterium rhizogenes</name>
    <dbReference type="NCBI Taxonomy" id="359"/>
    <lineage>
        <taxon>Bacteria</taxon>
        <taxon>Pseudomonadati</taxon>
        <taxon>Pseudomonadota</taxon>
        <taxon>Alphaproteobacteria</taxon>
        <taxon>Hyphomicrobiales</taxon>
        <taxon>Rhizobiaceae</taxon>
        <taxon>Rhizobium/Agrobacterium group</taxon>
        <taxon>Rhizobium</taxon>
    </lineage>
</organism>
<dbReference type="InterPro" id="IPR002514">
    <property type="entry name" value="Transposase_8"/>
</dbReference>
<protein>
    <submittedName>
        <fullName evidence="2">Putative transcriptional regulator syrB2</fullName>
    </submittedName>
</protein>
<dbReference type="AlphaFoldDB" id="A0A7S4ZRQ0"/>
<accession>A0A7S4ZRQ0</accession>
<dbReference type="Pfam" id="PF01527">
    <property type="entry name" value="HTH_Tnp_1"/>
    <property type="match status" value="1"/>
</dbReference>
<dbReference type="GO" id="GO:0006313">
    <property type="term" value="P:DNA transposition"/>
    <property type="evidence" value="ECO:0007669"/>
    <property type="project" value="InterPro"/>
</dbReference>
<name>A0A7S4ZRQ0_RHIRH</name>
<sequence length="156" mass="17202">MVDESNTGPVAAVVGTETEVKTPAAKKPRSPRRQKTTAESVRPVAKAIAAKVPTAKSSRSSEQERAEKLKLIETQVAAGTSSLKDAIKSASISEQTYYNWKRTLRPVDQRQEKPAPAGDELADLVQLEQENQRLRKILAEKLRAENAELRKRLGLD</sequence>
<feature type="compositionally biased region" description="Basic residues" evidence="1">
    <location>
        <begin position="24"/>
        <end position="35"/>
    </location>
</feature>